<reference evidence="2" key="1">
    <citation type="submission" date="2020-07" db="EMBL/GenBank/DDBJ databases">
        <title>Clarias magur genome sequencing, assembly and annotation.</title>
        <authorList>
            <person name="Kushwaha B."/>
            <person name="Kumar R."/>
            <person name="Das P."/>
            <person name="Joshi C.G."/>
            <person name="Kumar D."/>
            <person name="Nagpure N.S."/>
            <person name="Pandey M."/>
            <person name="Agarwal S."/>
            <person name="Srivastava S."/>
            <person name="Singh M."/>
            <person name="Sahoo L."/>
            <person name="Jayasankar P."/>
            <person name="Meher P.K."/>
            <person name="Koringa P.G."/>
            <person name="Iquebal M.A."/>
            <person name="Das S.P."/>
            <person name="Bit A."/>
            <person name="Patnaik S."/>
            <person name="Patel N."/>
            <person name="Shah T.M."/>
            <person name="Hinsu A."/>
            <person name="Jena J.K."/>
        </authorList>
    </citation>
    <scope>NUCLEOTIDE SEQUENCE</scope>
    <source>
        <strain evidence="2">CIFAMagur01</strain>
        <tissue evidence="2">Testis</tissue>
    </source>
</reference>
<feature type="region of interest" description="Disordered" evidence="1">
    <location>
        <begin position="1"/>
        <end position="36"/>
    </location>
</feature>
<evidence type="ECO:0000313" key="3">
    <source>
        <dbReference type="Proteomes" id="UP000727407"/>
    </source>
</evidence>
<dbReference type="Proteomes" id="UP000727407">
    <property type="component" value="Unassembled WGS sequence"/>
</dbReference>
<proteinExistence type="predicted"/>
<comment type="caution">
    <text evidence="2">The sequence shown here is derived from an EMBL/GenBank/DDBJ whole genome shotgun (WGS) entry which is preliminary data.</text>
</comment>
<gene>
    <name evidence="2" type="ORF">DAT39_016948</name>
</gene>
<sequence length="76" mass="8644">MRDFFHIQSINDDSGMNPRVRRGSLSSSRADRASALTVNGSRSVHSLEMTTTRDYRKKCLEEMTLIPIKESTENNP</sequence>
<accession>A0A8J4WVG1</accession>
<organism evidence="2 3">
    <name type="scientific">Clarias magur</name>
    <name type="common">Asian catfish</name>
    <name type="synonym">Macropteronotus magur</name>
    <dbReference type="NCBI Taxonomy" id="1594786"/>
    <lineage>
        <taxon>Eukaryota</taxon>
        <taxon>Metazoa</taxon>
        <taxon>Chordata</taxon>
        <taxon>Craniata</taxon>
        <taxon>Vertebrata</taxon>
        <taxon>Euteleostomi</taxon>
        <taxon>Actinopterygii</taxon>
        <taxon>Neopterygii</taxon>
        <taxon>Teleostei</taxon>
        <taxon>Ostariophysi</taxon>
        <taxon>Siluriformes</taxon>
        <taxon>Clariidae</taxon>
        <taxon>Clarias</taxon>
    </lineage>
</organism>
<evidence type="ECO:0000313" key="2">
    <source>
        <dbReference type="EMBL" id="KAF5893369.1"/>
    </source>
</evidence>
<keyword evidence="3" id="KW-1185">Reference proteome</keyword>
<evidence type="ECO:0000256" key="1">
    <source>
        <dbReference type="SAM" id="MobiDB-lite"/>
    </source>
</evidence>
<dbReference type="EMBL" id="QNUK01000439">
    <property type="protein sequence ID" value="KAF5893369.1"/>
    <property type="molecule type" value="Genomic_DNA"/>
</dbReference>
<name>A0A8J4WVG1_CLAMG</name>
<dbReference type="AlphaFoldDB" id="A0A8J4WVG1"/>
<protein>
    <submittedName>
        <fullName evidence="2">Uncharacterized protein</fullName>
    </submittedName>
</protein>